<protein>
    <submittedName>
        <fullName evidence="9">Sodium/glucose cotransporter 4-like</fullName>
    </submittedName>
</protein>
<feature type="transmembrane region" description="Helical" evidence="7">
    <location>
        <begin position="604"/>
        <end position="624"/>
    </location>
</feature>
<evidence type="ECO:0000256" key="5">
    <source>
        <dbReference type="ARBA" id="ARBA00023136"/>
    </source>
</evidence>
<gene>
    <name evidence="9" type="primary">LOC106812913</name>
</gene>
<comment type="similarity">
    <text evidence="2 6">Belongs to the sodium:solute symporter (SSF) (TC 2.A.21) family.</text>
</comment>
<name>A0ABM1EJN8_PRICU</name>
<feature type="transmembrane region" description="Helical" evidence="7">
    <location>
        <begin position="288"/>
        <end position="309"/>
    </location>
</feature>
<dbReference type="InterPro" id="IPR001734">
    <property type="entry name" value="Na/solute_symporter"/>
</dbReference>
<reference evidence="9" key="1">
    <citation type="submission" date="2025-08" db="UniProtKB">
        <authorList>
            <consortium name="RefSeq"/>
        </authorList>
    </citation>
    <scope>IDENTIFICATION</scope>
</reference>
<evidence type="ECO:0000256" key="4">
    <source>
        <dbReference type="ARBA" id="ARBA00022989"/>
    </source>
</evidence>
<accession>A0ABM1EJN8</accession>
<evidence type="ECO:0000256" key="6">
    <source>
        <dbReference type="RuleBase" id="RU362091"/>
    </source>
</evidence>
<keyword evidence="8" id="KW-1185">Reference proteome</keyword>
<dbReference type="PROSITE" id="PS50283">
    <property type="entry name" value="NA_SOLUT_SYMP_3"/>
    <property type="match status" value="1"/>
</dbReference>
<keyword evidence="3 7" id="KW-0812">Transmembrane</keyword>
<keyword evidence="4 7" id="KW-1133">Transmembrane helix</keyword>
<organism evidence="8 9">
    <name type="scientific">Priapulus caudatus</name>
    <name type="common">Priapulid worm</name>
    <dbReference type="NCBI Taxonomy" id="37621"/>
    <lineage>
        <taxon>Eukaryota</taxon>
        <taxon>Metazoa</taxon>
        <taxon>Ecdysozoa</taxon>
        <taxon>Scalidophora</taxon>
        <taxon>Priapulida</taxon>
        <taxon>Priapulimorpha</taxon>
        <taxon>Priapulimorphida</taxon>
        <taxon>Priapulidae</taxon>
        <taxon>Priapulus</taxon>
    </lineage>
</organism>
<evidence type="ECO:0000256" key="2">
    <source>
        <dbReference type="ARBA" id="ARBA00006434"/>
    </source>
</evidence>
<feature type="transmembrane region" description="Helical" evidence="7">
    <location>
        <begin position="155"/>
        <end position="182"/>
    </location>
</feature>
<comment type="subcellular location">
    <subcellularLocation>
        <location evidence="1">Membrane</location>
        <topology evidence="1">Multi-pass membrane protein</topology>
    </subcellularLocation>
</comment>
<feature type="transmembrane region" description="Helical" evidence="7">
    <location>
        <begin position="428"/>
        <end position="452"/>
    </location>
</feature>
<feature type="transmembrane region" description="Helical" evidence="7">
    <location>
        <begin position="501"/>
        <end position="522"/>
    </location>
</feature>
<keyword evidence="5 7" id="KW-0472">Membrane</keyword>
<dbReference type="Pfam" id="PF00474">
    <property type="entry name" value="SSF"/>
    <property type="match status" value="1"/>
</dbReference>
<dbReference type="PANTHER" id="PTHR11819">
    <property type="entry name" value="SOLUTE CARRIER FAMILY 5"/>
    <property type="match status" value="1"/>
</dbReference>
<feature type="transmembrane region" description="Helical" evidence="7">
    <location>
        <begin position="87"/>
        <end position="111"/>
    </location>
</feature>
<feature type="transmembrane region" description="Helical" evidence="7">
    <location>
        <begin position="64"/>
        <end position="81"/>
    </location>
</feature>
<feature type="transmembrane region" description="Helical" evidence="7">
    <location>
        <begin position="459"/>
        <end position="481"/>
    </location>
</feature>
<evidence type="ECO:0000256" key="1">
    <source>
        <dbReference type="ARBA" id="ARBA00004141"/>
    </source>
</evidence>
<feature type="transmembrane region" description="Helical" evidence="7">
    <location>
        <begin position="189"/>
        <end position="206"/>
    </location>
</feature>
<sequence length="625" mass="68064">MEDVDWRDLLVIAAYFVLVLAVGLTVTFLASKRNVKGYFLASREMLWLPVGASLYMSNIGSEHFIGLAGTGAASGIAIVMFEFSSAVLVVILGWLFMPVFIASGVYTMPGYLKARFGGERLRIYLSVISLLMYIVTKIAVCIYAGGLFIQLALGWNIYLCTIVLLAITGVYTILGGLTAVIFTDTLQSVIMLIGAVALTVLGFQKVNGLEGLRVSYPDAIPSTVDNVTLCGVPRDDAFNLFRSLTTGDLPWLGLILQSSIGCMWYWCCDQVIVQRALSSKNLSHAKGAAILCGYLKLLPLFIMIFPGMISRVLFTEEVACADPDVCMEACGNPASCSNIAYPKLVLSIMPIGLRGLMMAVMLSALMSSLTSIFNSASAIFTLDLYRRCRPLAAETELLLVGKVFVLLMCAVSVAWLPMIQSSQGGQLFLYIQAMQGYLGTPIGALFLIAILWKRINEKGAFWALLAAHVIGIGKIALDFSYPEPPCGEPDERPLLVSKVHFLYFGSIEMLIVFAVATAVSLMTKCQPDSELKSVTWWTRFECGEEQPLEAATEKVQKMDVQEEQSESSSHSRLFNVLCGVTTAEGGDDGATCLKSIQETTRNRVILAVNAGFLLTTTLVLCIIFR</sequence>
<feature type="transmembrane region" description="Helical" evidence="7">
    <location>
        <begin position="397"/>
        <end position="416"/>
    </location>
</feature>
<evidence type="ECO:0000256" key="3">
    <source>
        <dbReference type="ARBA" id="ARBA00022692"/>
    </source>
</evidence>
<dbReference type="Proteomes" id="UP000695022">
    <property type="component" value="Unplaced"/>
</dbReference>
<dbReference type="InterPro" id="IPR038377">
    <property type="entry name" value="Na/Glc_symporter_sf"/>
</dbReference>
<dbReference type="RefSeq" id="XP_014672409.1">
    <property type="nucleotide sequence ID" value="XM_014816923.1"/>
</dbReference>
<feature type="transmembrane region" description="Helical" evidence="7">
    <location>
        <begin position="12"/>
        <end position="30"/>
    </location>
</feature>
<dbReference type="NCBIfam" id="TIGR00813">
    <property type="entry name" value="sss"/>
    <property type="match status" value="1"/>
</dbReference>
<evidence type="ECO:0000313" key="8">
    <source>
        <dbReference type="Proteomes" id="UP000695022"/>
    </source>
</evidence>
<dbReference type="InterPro" id="IPR018212">
    <property type="entry name" value="Na/solute_symporter_CS"/>
</dbReference>
<feature type="transmembrane region" description="Helical" evidence="7">
    <location>
        <begin position="356"/>
        <end position="385"/>
    </location>
</feature>
<evidence type="ECO:0000313" key="9">
    <source>
        <dbReference type="RefSeq" id="XP_014672409.1"/>
    </source>
</evidence>
<dbReference type="GeneID" id="106812913"/>
<evidence type="ECO:0000256" key="7">
    <source>
        <dbReference type="SAM" id="Phobius"/>
    </source>
</evidence>
<feature type="transmembrane region" description="Helical" evidence="7">
    <location>
        <begin position="123"/>
        <end position="149"/>
    </location>
</feature>
<dbReference type="PROSITE" id="PS00456">
    <property type="entry name" value="NA_SOLUT_SYMP_1"/>
    <property type="match status" value="1"/>
</dbReference>
<proteinExistence type="inferred from homology"/>
<dbReference type="PANTHER" id="PTHR11819:SF195">
    <property type="entry name" value="SODIUM_GLUCOSE COTRANSPORTER 4"/>
    <property type="match status" value="1"/>
</dbReference>
<dbReference type="Gene3D" id="1.20.1730.10">
    <property type="entry name" value="Sodium/glucose cotransporter"/>
    <property type="match status" value="1"/>
</dbReference>